<dbReference type="GO" id="GO:0016787">
    <property type="term" value="F:hydrolase activity"/>
    <property type="evidence" value="ECO:0007669"/>
    <property type="project" value="InterPro"/>
</dbReference>
<sequence>MNVDELFEKYRALLAENRFLRKENEFLKAQLGIARPPQPDTHQDSENSSPSVLTAQQSTGGHARSGAPRQPDSDEKIRLFMSLFQGRKDVYARRWQSKTDRSGYAPVCLNEWKSGLCLKPAGKCADCSHSSYEALDEKVIESHLRGQIVAGLYPLCLDETCHLLAIDFDDEGWQDDCATLRAVCATFEIPMALERSRSGNGAHAWFFFEHSIPASLARKFGSALLTGAMNRRHELTFKSYDRFFPNQDTLPKGGFGNLIALPLQKKAREKGNSVFVDENFRPYENQWEFLAGIGRLSEEEITRWIPQLSPGNELGSLRKDDEETVRPWESVRRDVSGNDFPQAVRLVKANMLYIEKVGISQRGLNAIKRLAAFRNPEFYKAQALRLLTYDKPRIISCSEETPEYICLPRGCETDVAALLNQSGVKVERLDHTCPGKPIHVIFKGNLRDEQFPAAEEMLQHDTGVLSATTAFGKTVIAAKLIAERKTSTLILTHRRQLLSQWTAKLNEFLHIDEALPALEKGRGRKRKQSLIGQIGAGKSTPSGLIDVAIMQSLNRSDEIREEIRHYGMVIVDECHHVPAFSFEQILKGVHAKYVYGLTATPTRQDGHHPIIFMHCGPIRYRVDARKQAEKRPFDHYVIPRLTDFKAPLDTEGKEPSIQQLYAAIAGNEPRNQRIADDVLRCFQKGGNALVLTERTAHVTLLAAKLRENIPDVISLTGGKGAKETREALARISETPAGKPLTLIATGRYIGEGFDEPRLDTLFLAMPISWKGTLQQYAGRLHRLCENKREVIIYDYIDIHVPVLERMYHKRLAGYASIGYKARAQSVPDEGADIIFDSATFLPVYRNDLLNAAQEILIVSPFVTRRRVTQMLPFMSAALDRQVKTVVVTRPTSDFKEKDQAALKETLALLADAGVRLIFRSNIHQKFAIFDQKIVWYGSINLLGFGRAEESIMRLENASIADELLGSIQK</sequence>
<dbReference type="PANTHER" id="PTHR47396:SF1">
    <property type="entry name" value="ATP-DEPENDENT HELICASE IRC3-RELATED"/>
    <property type="match status" value="1"/>
</dbReference>
<proteinExistence type="predicted"/>
<dbReference type="CDD" id="cd17926">
    <property type="entry name" value="DEXHc_RE"/>
    <property type="match status" value="1"/>
</dbReference>
<dbReference type="STRING" id="43775.SAMN04489760_11745"/>
<dbReference type="Proteomes" id="UP000198744">
    <property type="component" value="Unassembled WGS sequence"/>
</dbReference>
<dbReference type="PROSITE" id="PS50035">
    <property type="entry name" value="PLD"/>
    <property type="match status" value="1"/>
</dbReference>
<reference evidence="5 6" key="1">
    <citation type="submission" date="2016-10" db="EMBL/GenBank/DDBJ databases">
        <authorList>
            <person name="de Groot N.N."/>
        </authorList>
    </citation>
    <scope>NUCLEOTIDE SEQUENCE [LARGE SCALE GENOMIC DNA]</scope>
    <source>
        <strain evidence="5 6">DSM 8423</strain>
    </source>
</reference>
<name>A0A1H7YPJ3_9BACT</name>
<dbReference type="InterPro" id="IPR054347">
    <property type="entry name" value="TOTE_primase"/>
</dbReference>
<evidence type="ECO:0008006" key="7">
    <source>
        <dbReference type="Google" id="ProtNLM"/>
    </source>
</evidence>
<dbReference type="RefSeq" id="WP_093883877.1">
    <property type="nucleotide sequence ID" value="NZ_FOBS01000017.1"/>
</dbReference>
<gene>
    <name evidence="5" type="ORF">SAMN04489760_11745</name>
</gene>
<dbReference type="InterPro" id="IPR014001">
    <property type="entry name" value="Helicase_ATP-bd"/>
</dbReference>
<dbReference type="Gene3D" id="3.30.870.10">
    <property type="entry name" value="Endonuclease Chain A"/>
    <property type="match status" value="1"/>
</dbReference>
<dbReference type="GO" id="GO:0005524">
    <property type="term" value="F:ATP binding"/>
    <property type="evidence" value="ECO:0007669"/>
    <property type="project" value="InterPro"/>
</dbReference>
<keyword evidence="1" id="KW-0175">Coiled coil</keyword>
<feature type="domain" description="PLD phosphodiesterase" evidence="3">
    <location>
        <begin position="918"/>
        <end position="941"/>
    </location>
</feature>
<protein>
    <recommendedName>
        <fullName evidence="7">Helicase</fullName>
    </recommendedName>
</protein>
<keyword evidence="6" id="KW-1185">Reference proteome</keyword>
<dbReference type="PANTHER" id="PTHR47396">
    <property type="entry name" value="TYPE I RESTRICTION ENZYME ECOKI R PROTEIN"/>
    <property type="match status" value="1"/>
</dbReference>
<dbReference type="Pfam" id="PF13091">
    <property type="entry name" value="PLDc_2"/>
    <property type="match status" value="1"/>
</dbReference>
<feature type="domain" description="Helicase ATP-binding" evidence="4">
    <location>
        <begin position="454"/>
        <end position="619"/>
    </location>
</feature>
<accession>A0A1H7YPJ3</accession>
<feature type="coiled-coil region" evidence="1">
    <location>
        <begin position="3"/>
        <end position="30"/>
    </location>
</feature>
<dbReference type="InterPro" id="IPR006935">
    <property type="entry name" value="Helicase/UvrB_N"/>
</dbReference>
<evidence type="ECO:0000259" key="3">
    <source>
        <dbReference type="PROSITE" id="PS50035"/>
    </source>
</evidence>
<dbReference type="GO" id="GO:0005829">
    <property type="term" value="C:cytosol"/>
    <property type="evidence" value="ECO:0007669"/>
    <property type="project" value="TreeGrafter"/>
</dbReference>
<dbReference type="OrthoDB" id="9804086at2"/>
<dbReference type="Gene3D" id="3.40.50.300">
    <property type="entry name" value="P-loop containing nucleotide triphosphate hydrolases"/>
    <property type="match status" value="2"/>
</dbReference>
<dbReference type="SUPFAM" id="SSF52540">
    <property type="entry name" value="P-loop containing nucleoside triphosphate hydrolases"/>
    <property type="match status" value="2"/>
</dbReference>
<dbReference type="AlphaFoldDB" id="A0A1H7YPJ3"/>
<feature type="compositionally biased region" description="Polar residues" evidence="2">
    <location>
        <begin position="46"/>
        <end position="60"/>
    </location>
</feature>
<organism evidence="5 6">
    <name type="scientific">Syntrophus gentianae</name>
    <dbReference type="NCBI Taxonomy" id="43775"/>
    <lineage>
        <taxon>Bacteria</taxon>
        <taxon>Pseudomonadati</taxon>
        <taxon>Thermodesulfobacteriota</taxon>
        <taxon>Syntrophia</taxon>
        <taxon>Syntrophales</taxon>
        <taxon>Syntrophaceae</taxon>
        <taxon>Syntrophus</taxon>
    </lineage>
</organism>
<dbReference type="InterPro" id="IPR050742">
    <property type="entry name" value="Helicase_Restrict-Modif_Enz"/>
</dbReference>
<dbReference type="Pfam" id="PF04851">
    <property type="entry name" value="ResIII"/>
    <property type="match status" value="1"/>
</dbReference>
<dbReference type="GO" id="GO:0003677">
    <property type="term" value="F:DNA binding"/>
    <property type="evidence" value="ECO:0007669"/>
    <property type="project" value="InterPro"/>
</dbReference>
<dbReference type="CDD" id="cd18785">
    <property type="entry name" value="SF2_C"/>
    <property type="match status" value="1"/>
</dbReference>
<dbReference type="InterPro" id="IPR025202">
    <property type="entry name" value="PLD-like_dom"/>
</dbReference>
<evidence type="ECO:0000313" key="6">
    <source>
        <dbReference type="Proteomes" id="UP000198744"/>
    </source>
</evidence>
<dbReference type="InterPro" id="IPR001736">
    <property type="entry name" value="PLipase_D/transphosphatidylase"/>
</dbReference>
<evidence type="ECO:0000256" key="1">
    <source>
        <dbReference type="SAM" id="Coils"/>
    </source>
</evidence>
<evidence type="ECO:0000256" key="2">
    <source>
        <dbReference type="SAM" id="MobiDB-lite"/>
    </source>
</evidence>
<dbReference type="Pfam" id="PF22548">
    <property type="entry name" value="AEP-TOTE"/>
    <property type="match status" value="1"/>
</dbReference>
<evidence type="ECO:0000313" key="5">
    <source>
        <dbReference type="EMBL" id="SEM47764.1"/>
    </source>
</evidence>
<dbReference type="CDD" id="cd09126">
    <property type="entry name" value="PLDc_C_DEXD_like"/>
    <property type="match status" value="1"/>
</dbReference>
<dbReference type="PROSITE" id="PS51192">
    <property type="entry name" value="HELICASE_ATP_BIND_1"/>
    <property type="match status" value="1"/>
</dbReference>
<dbReference type="SMART" id="SM00487">
    <property type="entry name" value="DEXDc"/>
    <property type="match status" value="1"/>
</dbReference>
<dbReference type="SUPFAM" id="SSF56024">
    <property type="entry name" value="Phospholipase D/nuclease"/>
    <property type="match status" value="1"/>
</dbReference>
<evidence type="ECO:0000259" key="4">
    <source>
        <dbReference type="PROSITE" id="PS51192"/>
    </source>
</evidence>
<dbReference type="InterPro" id="IPR027417">
    <property type="entry name" value="P-loop_NTPase"/>
</dbReference>
<dbReference type="GO" id="GO:0006793">
    <property type="term" value="P:phosphorus metabolic process"/>
    <property type="evidence" value="ECO:0007669"/>
    <property type="project" value="UniProtKB-ARBA"/>
</dbReference>
<dbReference type="EMBL" id="FOBS01000017">
    <property type="protein sequence ID" value="SEM47764.1"/>
    <property type="molecule type" value="Genomic_DNA"/>
</dbReference>
<feature type="region of interest" description="Disordered" evidence="2">
    <location>
        <begin position="34"/>
        <end position="72"/>
    </location>
</feature>